<dbReference type="EMBL" id="KE384759">
    <property type="protein sequence ID" value="KJK74465.1"/>
    <property type="molecule type" value="Genomic_DNA"/>
</dbReference>
<keyword evidence="1" id="KW-0812">Transmembrane</keyword>
<feature type="transmembrane region" description="Helical" evidence="1">
    <location>
        <begin position="143"/>
        <end position="163"/>
    </location>
</feature>
<keyword evidence="3" id="KW-1185">Reference proteome</keyword>
<dbReference type="AlphaFoldDB" id="A0A0D9NPC6"/>
<evidence type="ECO:0000256" key="1">
    <source>
        <dbReference type="SAM" id="Phobius"/>
    </source>
</evidence>
<protein>
    <submittedName>
        <fullName evidence="2">Uncharacterized protein</fullName>
    </submittedName>
</protein>
<dbReference type="Proteomes" id="UP000054544">
    <property type="component" value="Unassembled WGS sequence"/>
</dbReference>
<accession>A0A0D9NPC6</accession>
<reference evidence="3" key="1">
    <citation type="journal article" date="2014" name="BMC Genomics">
        <title>The genome sequence of the biocontrol fungus Metarhizium anisopliae and comparative genomics of Metarhizium species.</title>
        <authorList>
            <person name="Pattemore J.A."/>
            <person name="Hane J.K."/>
            <person name="Williams A.H."/>
            <person name="Wilson B.A."/>
            <person name="Stodart B.J."/>
            <person name="Ash G.J."/>
        </authorList>
    </citation>
    <scope>NUCLEOTIDE SEQUENCE [LARGE SCALE GENOMIC DNA]</scope>
    <source>
        <strain evidence="3">BRIP 53293</strain>
    </source>
</reference>
<keyword evidence="1" id="KW-0472">Membrane</keyword>
<keyword evidence="1" id="KW-1133">Transmembrane helix</keyword>
<name>A0A0D9NPC6_METAN</name>
<organism evidence="2 3">
    <name type="scientific">Metarhizium anisopliae BRIP 53293</name>
    <dbReference type="NCBI Taxonomy" id="1291518"/>
    <lineage>
        <taxon>Eukaryota</taxon>
        <taxon>Fungi</taxon>
        <taxon>Dikarya</taxon>
        <taxon>Ascomycota</taxon>
        <taxon>Pezizomycotina</taxon>
        <taxon>Sordariomycetes</taxon>
        <taxon>Hypocreomycetidae</taxon>
        <taxon>Hypocreales</taxon>
        <taxon>Clavicipitaceae</taxon>
        <taxon>Metarhizium</taxon>
    </lineage>
</organism>
<proteinExistence type="predicted"/>
<evidence type="ECO:0000313" key="3">
    <source>
        <dbReference type="Proteomes" id="UP000054544"/>
    </source>
</evidence>
<gene>
    <name evidence="2" type="ORF">H634G_10232</name>
</gene>
<sequence length="234" mass="26844">MDFGAKICIRSDFIQFLEMNLPRWSQYGLWGRDKSVSLTTSAQAHLKLQHAYSYVCSLDSRMKEDAIRRRMAIVLLYLEFERICQGTKSRQARIKTAVGRGYISCMIDNILESTHPEWRTSNNRAKANMRAHFHNQKRYGKRWWILVNGLGHGILLLCSLRLAGLVRNTTVATASLCKITQAANSSESETMDVLKLVNPISESLFRNDKYQNYNTKQLLEQLRGLGPLGYKGHE</sequence>
<evidence type="ECO:0000313" key="2">
    <source>
        <dbReference type="EMBL" id="KJK74465.1"/>
    </source>
</evidence>